<dbReference type="PROSITE" id="PS51192">
    <property type="entry name" value="HELICASE_ATP_BIND_1"/>
    <property type="match status" value="1"/>
</dbReference>
<dbReference type="GO" id="GO:0003678">
    <property type="term" value="F:DNA helicase activity"/>
    <property type="evidence" value="ECO:0007669"/>
    <property type="project" value="TreeGrafter"/>
</dbReference>
<dbReference type="InterPro" id="IPR027417">
    <property type="entry name" value="P-loop_NTPase"/>
</dbReference>
<dbReference type="InterPro" id="IPR001650">
    <property type="entry name" value="Helicase_C-like"/>
</dbReference>
<dbReference type="GO" id="GO:0005524">
    <property type="term" value="F:ATP binding"/>
    <property type="evidence" value="ECO:0007669"/>
    <property type="project" value="UniProtKB-KW"/>
</dbReference>
<evidence type="ECO:0000259" key="5">
    <source>
        <dbReference type="PROSITE" id="PS51192"/>
    </source>
</evidence>
<dbReference type="InterPro" id="IPR014001">
    <property type="entry name" value="Helicase_ATP-bd"/>
</dbReference>
<dbReference type="SMART" id="SM00487">
    <property type="entry name" value="DEXDc"/>
    <property type="match status" value="1"/>
</dbReference>
<evidence type="ECO:0000256" key="1">
    <source>
        <dbReference type="ARBA" id="ARBA00022741"/>
    </source>
</evidence>
<proteinExistence type="predicted"/>
<sequence>MIKELIDGVGIDNYLKESLFEIHTKGPVSASTFEKLAYIKKFHEEKFKPFENKFLSSIGLFYKSEKPKSVLETFYSIYSESIVDETGHSFTATQASAFREINNNKYFSFSAPTSSGKSYLFRELIKSTENDILIIVPSRALIAEYYNEVLDIVDNETLVLQFIDNINTEKSKRRVFIVTPERGSEVLKYRDIFNIDLILLDEAQISEEELRGMTFDALVRRVDRAYPNAKKVFAHPFINNPEAQLKKHNFKDDSQSKNYNLYTAGKIFIEIDKNKNFKYFSPNVKTQPVSLDKDIVEKTIRKGGSLLVYISKSKIYEGRHLIDFGKYIELCPFLTDPSAKFLISKLKEFVGASDKPKNDKYSLLIDLMSRGIVIHHGSMPLKARLMAEEFIRRGHARICFATSTLVQGINMPFDLVWIDNFNNMQAITLKNLIGRSGRTSHNKGIFDYGYTIVKSENVETFTKRFKDLVNIEEVSKLDLDIKDIDVDQRDLAESIKNDTFDEDLHLPESQIERIKDSKLDKEIKYILDNLIVDNKPLTGVQYYELKESVRRKIKSNFKIIYSKHLRRPKLNKAEASVLSAAIPIMLWHIQGKSFSEIVSLRYNFICQKDEQRKVFSRLKRKEITADEAKEIINAIKVRYSPVASQIPNTKLRGAPLFKDHESVSEVDYDLVIYDTYDTYDYLDKVISLSMSDPISAALEIYFDSTKDARAIHLQNYLRYGTNDDIEIWLIRYGFSFEDISWIKEHVYKISAEKIEFKDSLTQCSAEQKEMLSRYI</sequence>
<accession>A0A2T3KWA4</accession>
<evidence type="ECO:0000313" key="7">
    <source>
        <dbReference type="EMBL" id="PSV11538.1"/>
    </source>
</evidence>
<dbReference type="Pfam" id="PF00270">
    <property type="entry name" value="DEAD"/>
    <property type="match status" value="1"/>
</dbReference>
<keyword evidence="3 7" id="KW-0347">Helicase</keyword>
<dbReference type="PANTHER" id="PTHR47961:SF17">
    <property type="entry name" value="ATP-DEPENDENT DNA HELICASE HFM1-RELATED"/>
    <property type="match status" value="1"/>
</dbReference>
<dbReference type="GO" id="GO:0016787">
    <property type="term" value="F:hydrolase activity"/>
    <property type="evidence" value="ECO:0007669"/>
    <property type="project" value="UniProtKB-KW"/>
</dbReference>
<dbReference type="SUPFAM" id="SSF52540">
    <property type="entry name" value="P-loop containing nucleoside triphosphate hydrolases"/>
    <property type="match status" value="1"/>
</dbReference>
<dbReference type="InterPro" id="IPR050474">
    <property type="entry name" value="Hel308_SKI2-like"/>
</dbReference>
<dbReference type="Gene3D" id="3.40.50.300">
    <property type="entry name" value="P-loop containing nucleotide triphosphate hydrolases"/>
    <property type="match status" value="2"/>
</dbReference>
<keyword evidence="2" id="KW-0378">Hydrolase</keyword>
<dbReference type="RefSeq" id="WP_107184843.1">
    <property type="nucleotide sequence ID" value="NZ_PYNS01000006.1"/>
</dbReference>
<keyword evidence="1" id="KW-0547">Nucleotide-binding</keyword>
<keyword evidence="4" id="KW-0067">ATP-binding</keyword>
<feature type="domain" description="Helicase C-terminal" evidence="6">
    <location>
        <begin position="302"/>
        <end position="492"/>
    </location>
</feature>
<dbReference type="EMBL" id="PYNS01000006">
    <property type="protein sequence ID" value="PSV11538.1"/>
    <property type="molecule type" value="Genomic_DNA"/>
</dbReference>
<evidence type="ECO:0000313" key="8">
    <source>
        <dbReference type="Proteomes" id="UP000240530"/>
    </source>
</evidence>
<gene>
    <name evidence="7" type="ORF">C0W93_09020</name>
</gene>
<evidence type="ECO:0000256" key="4">
    <source>
        <dbReference type="ARBA" id="ARBA00022840"/>
    </source>
</evidence>
<dbReference type="PROSITE" id="PS51194">
    <property type="entry name" value="HELICASE_CTER"/>
    <property type="match status" value="1"/>
</dbReference>
<evidence type="ECO:0000256" key="3">
    <source>
        <dbReference type="ARBA" id="ARBA00022806"/>
    </source>
</evidence>
<dbReference type="SMART" id="SM00490">
    <property type="entry name" value="HELICc"/>
    <property type="match status" value="1"/>
</dbReference>
<comment type="caution">
    <text evidence="7">The sequence shown here is derived from an EMBL/GenBank/DDBJ whole genome shotgun (WGS) entry which is preliminary data.</text>
</comment>
<evidence type="ECO:0000259" key="6">
    <source>
        <dbReference type="PROSITE" id="PS51194"/>
    </source>
</evidence>
<dbReference type="AlphaFoldDB" id="A0A2T3KWA4"/>
<reference evidence="7 8" key="1">
    <citation type="submission" date="2018-03" db="EMBL/GenBank/DDBJ databases">
        <title>Whole genome sequencing of Histamine producing bacteria.</title>
        <authorList>
            <person name="Butler K."/>
        </authorList>
    </citation>
    <scope>NUCLEOTIDE SEQUENCE [LARGE SCALE GENOMIC DNA]</scope>
    <source>
        <strain evidence="7 8">Res.4.1</strain>
    </source>
</reference>
<dbReference type="GO" id="GO:0003676">
    <property type="term" value="F:nucleic acid binding"/>
    <property type="evidence" value="ECO:0007669"/>
    <property type="project" value="InterPro"/>
</dbReference>
<dbReference type="Proteomes" id="UP000240530">
    <property type="component" value="Unassembled WGS sequence"/>
</dbReference>
<evidence type="ECO:0000256" key="2">
    <source>
        <dbReference type="ARBA" id="ARBA00022801"/>
    </source>
</evidence>
<name>A0A2T3KWA4_PHOLD</name>
<organism evidence="7 8">
    <name type="scientific">Photobacterium leiognathi subsp. mandapamensis</name>
    <name type="common">Photobacterium mandapamensis</name>
    <dbReference type="NCBI Taxonomy" id="48408"/>
    <lineage>
        <taxon>Bacteria</taxon>
        <taxon>Pseudomonadati</taxon>
        <taxon>Pseudomonadota</taxon>
        <taxon>Gammaproteobacteria</taxon>
        <taxon>Vibrionales</taxon>
        <taxon>Vibrionaceae</taxon>
        <taxon>Photobacterium</taxon>
    </lineage>
</organism>
<dbReference type="PANTHER" id="PTHR47961">
    <property type="entry name" value="DNA POLYMERASE THETA, PUTATIVE (AFU_ORTHOLOGUE AFUA_1G05260)-RELATED"/>
    <property type="match status" value="1"/>
</dbReference>
<feature type="domain" description="Helicase ATP-binding" evidence="5">
    <location>
        <begin position="98"/>
        <end position="203"/>
    </location>
</feature>
<protein>
    <submittedName>
        <fullName evidence="7">Helicase</fullName>
    </submittedName>
</protein>
<dbReference type="InterPro" id="IPR011545">
    <property type="entry name" value="DEAD/DEAH_box_helicase_dom"/>
</dbReference>